<gene>
    <name evidence="3" type="ORF">GCM10023320_73840</name>
</gene>
<accession>A0ABP9P2A8</accession>
<keyword evidence="4" id="KW-1185">Reference proteome</keyword>
<dbReference type="PANTHER" id="PTHR46268:SF6">
    <property type="entry name" value="UNIVERSAL STRESS PROTEIN UP12"/>
    <property type="match status" value="1"/>
</dbReference>
<name>A0ABP9P2A8_9PSEU</name>
<dbReference type="CDD" id="cd00293">
    <property type="entry name" value="USP-like"/>
    <property type="match status" value="1"/>
</dbReference>
<reference evidence="4" key="1">
    <citation type="journal article" date="2019" name="Int. J. Syst. Evol. Microbiol.">
        <title>The Global Catalogue of Microorganisms (GCM) 10K type strain sequencing project: providing services to taxonomists for standard genome sequencing and annotation.</title>
        <authorList>
            <consortium name="The Broad Institute Genomics Platform"/>
            <consortium name="The Broad Institute Genome Sequencing Center for Infectious Disease"/>
            <person name="Wu L."/>
            <person name="Ma J."/>
        </authorList>
    </citation>
    <scope>NUCLEOTIDE SEQUENCE [LARGE SCALE GENOMIC DNA]</scope>
    <source>
        <strain evidence="4">JCM 18302</strain>
    </source>
</reference>
<evidence type="ECO:0000259" key="2">
    <source>
        <dbReference type="Pfam" id="PF00582"/>
    </source>
</evidence>
<dbReference type="EMBL" id="BAABJO010000042">
    <property type="protein sequence ID" value="GAA5138830.1"/>
    <property type="molecule type" value="Genomic_DNA"/>
</dbReference>
<proteinExistence type="inferred from homology"/>
<organism evidence="3 4">
    <name type="scientific">Pseudonocardia adelaidensis</name>
    <dbReference type="NCBI Taxonomy" id="648754"/>
    <lineage>
        <taxon>Bacteria</taxon>
        <taxon>Bacillati</taxon>
        <taxon>Actinomycetota</taxon>
        <taxon>Actinomycetes</taxon>
        <taxon>Pseudonocardiales</taxon>
        <taxon>Pseudonocardiaceae</taxon>
        <taxon>Pseudonocardia</taxon>
    </lineage>
</organism>
<evidence type="ECO:0000256" key="1">
    <source>
        <dbReference type="ARBA" id="ARBA00008791"/>
    </source>
</evidence>
<feature type="domain" description="UspA" evidence="2">
    <location>
        <begin position="15"/>
        <end position="151"/>
    </location>
</feature>
<dbReference type="SUPFAM" id="SSF52402">
    <property type="entry name" value="Adenine nucleotide alpha hydrolases-like"/>
    <property type="match status" value="1"/>
</dbReference>
<evidence type="ECO:0000313" key="3">
    <source>
        <dbReference type="EMBL" id="GAA5138830.1"/>
    </source>
</evidence>
<comment type="caution">
    <text evidence="3">The sequence shown here is derived from an EMBL/GenBank/DDBJ whole genome shotgun (WGS) entry which is preliminary data.</text>
</comment>
<dbReference type="RefSeq" id="WP_345611795.1">
    <property type="nucleotide sequence ID" value="NZ_BAABJO010000042.1"/>
</dbReference>
<dbReference type="PANTHER" id="PTHR46268">
    <property type="entry name" value="STRESS RESPONSE PROTEIN NHAX"/>
    <property type="match status" value="1"/>
</dbReference>
<dbReference type="Gene3D" id="3.40.50.12370">
    <property type="match status" value="1"/>
</dbReference>
<dbReference type="InterPro" id="IPR006016">
    <property type="entry name" value="UspA"/>
</dbReference>
<evidence type="ECO:0000313" key="4">
    <source>
        <dbReference type="Proteomes" id="UP001500804"/>
    </source>
</evidence>
<dbReference type="Proteomes" id="UP001500804">
    <property type="component" value="Unassembled WGS sequence"/>
</dbReference>
<comment type="similarity">
    <text evidence="1">Belongs to the universal stress protein A family.</text>
</comment>
<dbReference type="Pfam" id="PF00582">
    <property type="entry name" value="Usp"/>
    <property type="match status" value="1"/>
</dbReference>
<protein>
    <recommendedName>
        <fullName evidence="2">UspA domain-containing protein</fullName>
    </recommendedName>
</protein>
<sequence>MSNPFDADGTAGPTLLVGHGRDPSSDRALLAAVDLGRRLGARLHVVHVVDLNDYPVNTDAPDWEQRGAEAVAAEQAHVEGLLACSPVDWSYEALHGDPARVLCTAAEEHDALLIVVGSRGEGLRRALGRLMDPSISHAMIQRQCRPVLVVPAHHGVR</sequence>